<dbReference type="PANTHER" id="PTHR34535:SF3">
    <property type="entry name" value="HYDROGENASE MATURATION FACTOR HYPA"/>
    <property type="match status" value="1"/>
</dbReference>
<dbReference type="PIRSF" id="PIRSF004761">
    <property type="entry name" value="Hydrgn_mat_HypA"/>
    <property type="match status" value="1"/>
</dbReference>
<dbReference type="PANTHER" id="PTHR34535">
    <property type="entry name" value="HYDROGENASE MATURATION FACTOR HYPA"/>
    <property type="match status" value="1"/>
</dbReference>
<dbReference type="HAMAP" id="MF_00213">
    <property type="entry name" value="HypA_HybF"/>
    <property type="match status" value="1"/>
</dbReference>
<dbReference type="Pfam" id="PF01155">
    <property type="entry name" value="HypA"/>
    <property type="match status" value="1"/>
</dbReference>
<keyword evidence="6" id="KW-1185">Reference proteome</keyword>
<feature type="binding site" evidence="4">
    <location>
        <position position="73"/>
    </location>
    <ligand>
        <name>Zn(2+)</name>
        <dbReference type="ChEBI" id="CHEBI:29105"/>
    </ligand>
</feature>
<feature type="binding site" evidence="4">
    <location>
        <position position="110"/>
    </location>
    <ligand>
        <name>Zn(2+)</name>
        <dbReference type="ChEBI" id="CHEBI:29105"/>
    </ligand>
</feature>
<evidence type="ECO:0000313" key="5">
    <source>
        <dbReference type="EMBL" id="KXA88547.1"/>
    </source>
</evidence>
<feature type="binding site" evidence="4">
    <location>
        <position position="2"/>
    </location>
    <ligand>
        <name>Ni(2+)</name>
        <dbReference type="ChEBI" id="CHEBI:49786"/>
    </ligand>
</feature>
<keyword evidence="1 4" id="KW-0533">Nickel</keyword>
<dbReference type="GO" id="GO:0016151">
    <property type="term" value="F:nickel cation binding"/>
    <property type="evidence" value="ECO:0007669"/>
    <property type="project" value="UniProtKB-UniRule"/>
</dbReference>
<comment type="function">
    <text evidence="4">Involved in the maturation of [NiFe] hydrogenases. Required for nickel insertion into the metal center of the hydrogenase.</text>
</comment>
<comment type="similarity">
    <text evidence="4">Belongs to the HypA/HybF family.</text>
</comment>
<evidence type="ECO:0000256" key="2">
    <source>
        <dbReference type="ARBA" id="ARBA00022723"/>
    </source>
</evidence>
<dbReference type="EMBL" id="LHXK01000106">
    <property type="protein sequence ID" value="KXA88547.1"/>
    <property type="molecule type" value="Genomic_DNA"/>
</dbReference>
<sequence>MHEWSLAEGVISTAVSVAKDNDAENILAINIKIGELQQVEMDIFELALEETAKDTLAEDSEIRIEKVNAIFKCRVCGEEWNFGESEKNLAEEEAESIHFLPDFAHTYIRCPDCNSPDFKIIKGRGVWIESVELE</sequence>
<evidence type="ECO:0000313" key="6">
    <source>
        <dbReference type="Proteomes" id="UP000070184"/>
    </source>
</evidence>
<dbReference type="GO" id="GO:0008270">
    <property type="term" value="F:zinc ion binding"/>
    <property type="evidence" value="ECO:0007669"/>
    <property type="project" value="UniProtKB-UniRule"/>
</dbReference>
<reference evidence="5 6" key="1">
    <citation type="journal article" date="2016" name="Sci. Rep.">
        <title>Metabolic traits of an uncultured archaeal lineage -MSBL1- from brine pools of the Red Sea.</title>
        <authorList>
            <person name="Mwirichia R."/>
            <person name="Alam I."/>
            <person name="Rashid M."/>
            <person name="Vinu M."/>
            <person name="Ba-Alawi W."/>
            <person name="Anthony Kamau A."/>
            <person name="Kamanda Ngugi D."/>
            <person name="Goker M."/>
            <person name="Klenk H.P."/>
            <person name="Bajic V."/>
            <person name="Stingl U."/>
        </authorList>
    </citation>
    <scope>NUCLEOTIDE SEQUENCE [LARGE SCALE GENOMIC DNA]</scope>
    <source>
        <strain evidence="5">SCGC-AAA259B11</strain>
    </source>
</reference>
<keyword evidence="3 4" id="KW-0862">Zinc</keyword>
<comment type="caution">
    <text evidence="5">The sequence shown here is derived from an EMBL/GenBank/DDBJ whole genome shotgun (WGS) entry which is preliminary data.</text>
</comment>
<feature type="binding site" evidence="4">
    <location>
        <position position="113"/>
    </location>
    <ligand>
        <name>Zn(2+)</name>
        <dbReference type="ChEBI" id="CHEBI:29105"/>
    </ligand>
</feature>
<dbReference type="GO" id="GO:0051604">
    <property type="term" value="P:protein maturation"/>
    <property type="evidence" value="ECO:0007669"/>
    <property type="project" value="InterPro"/>
</dbReference>
<dbReference type="Proteomes" id="UP000070184">
    <property type="component" value="Unassembled WGS sequence"/>
</dbReference>
<proteinExistence type="inferred from homology"/>
<evidence type="ECO:0000256" key="3">
    <source>
        <dbReference type="ARBA" id="ARBA00022833"/>
    </source>
</evidence>
<dbReference type="NCBIfam" id="NF003008">
    <property type="entry name" value="PRK03824.1"/>
    <property type="match status" value="1"/>
</dbReference>
<evidence type="ECO:0000256" key="1">
    <source>
        <dbReference type="ARBA" id="ARBA00022596"/>
    </source>
</evidence>
<name>A0A133U2Y8_9EURY</name>
<keyword evidence="2 4" id="KW-0479">Metal-binding</keyword>
<dbReference type="AlphaFoldDB" id="A0A133U2Y8"/>
<dbReference type="Gene3D" id="3.30.2320.80">
    <property type="match status" value="1"/>
</dbReference>
<organism evidence="5 6">
    <name type="scientific">candidate division MSBL1 archaeon SCGC-AAA259B11</name>
    <dbReference type="NCBI Taxonomy" id="1698260"/>
    <lineage>
        <taxon>Archaea</taxon>
        <taxon>Methanobacteriati</taxon>
        <taxon>Methanobacteriota</taxon>
        <taxon>candidate division MSBL1</taxon>
    </lineage>
</organism>
<evidence type="ECO:0000256" key="4">
    <source>
        <dbReference type="HAMAP-Rule" id="MF_00213"/>
    </source>
</evidence>
<gene>
    <name evidence="4" type="primary">hypA</name>
    <name evidence="5" type="ORF">AKJ61_04685</name>
</gene>
<protein>
    <recommendedName>
        <fullName evidence="4">Hydrogenase maturation factor HypA</fullName>
    </recommendedName>
</protein>
<accession>A0A133U2Y8</accession>
<feature type="binding site" evidence="4">
    <location>
        <position position="76"/>
    </location>
    <ligand>
        <name>Zn(2+)</name>
        <dbReference type="ChEBI" id="CHEBI:29105"/>
    </ligand>
</feature>
<dbReference type="InterPro" id="IPR000688">
    <property type="entry name" value="HypA/HybF"/>
</dbReference>